<keyword evidence="7" id="KW-0418">Kinase</keyword>
<evidence type="ECO:0000256" key="3">
    <source>
        <dbReference type="ARBA" id="ARBA00022490"/>
    </source>
</evidence>
<dbReference type="InterPro" id="IPR036667">
    <property type="entry name" value="PTS_IIB_sorbose-sp_sf"/>
</dbReference>
<keyword evidence="6" id="KW-0598">Phosphotransferase system</keyword>
<dbReference type="GO" id="GO:0008982">
    <property type="term" value="F:protein-N(PI)-phosphohistidine-sugar phosphotransferase activity"/>
    <property type="evidence" value="ECO:0007669"/>
    <property type="project" value="InterPro"/>
</dbReference>
<accession>A0A7G9GSV6</accession>
<evidence type="ECO:0000313" key="10">
    <source>
        <dbReference type="Proteomes" id="UP000515856"/>
    </source>
</evidence>
<protein>
    <submittedName>
        <fullName evidence="9">PTS sugar transporter subunit IIB</fullName>
    </submittedName>
</protein>
<sequence>MNITTFRIDDRLIHGQVVTAWIAHSDAKQILVCDDAAAKDTLQQSLLKMATPKNVKLIIKNLEEAKQMIETDTSDTKTLLLVRGPKQALYLIDSCKDVKSINVGNINMKKGKRKILGNCWLNEEEEADIRKLAEKVEVEVRAVPNEQKKILVHLL</sequence>
<evidence type="ECO:0000256" key="5">
    <source>
        <dbReference type="ARBA" id="ARBA00022679"/>
    </source>
</evidence>
<dbReference type="Pfam" id="PF03830">
    <property type="entry name" value="PTSIIB_sorb"/>
    <property type="match status" value="1"/>
</dbReference>
<organism evidence="9 10">
    <name type="scientific">[Eubacterium] hominis</name>
    <dbReference type="NCBI Taxonomy" id="2764325"/>
    <lineage>
        <taxon>Bacteria</taxon>
        <taxon>Bacillati</taxon>
        <taxon>Bacillota</taxon>
        <taxon>Erysipelotrichia</taxon>
        <taxon>Erysipelotrichales</taxon>
        <taxon>Erysipelotrichaceae</taxon>
        <taxon>Amedibacillus</taxon>
    </lineage>
</organism>
<reference evidence="9 10" key="1">
    <citation type="submission" date="2020-08" db="EMBL/GenBank/DDBJ databases">
        <authorList>
            <person name="Liu C."/>
            <person name="Sun Q."/>
        </authorList>
    </citation>
    <scope>NUCLEOTIDE SEQUENCE [LARGE SCALE GENOMIC DNA]</scope>
    <source>
        <strain evidence="9 10">NSJ-61</strain>
    </source>
</reference>
<dbReference type="GO" id="GO:0009401">
    <property type="term" value="P:phosphoenolpyruvate-dependent sugar phosphotransferase system"/>
    <property type="evidence" value="ECO:0007669"/>
    <property type="project" value="UniProtKB-KW"/>
</dbReference>
<dbReference type="Gene3D" id="3.40.35.10">
    <property type="entry name" value="Phosphotransferase system, sorbose subfamily IIB component"/>
    <property type="match status" value="1"/>
</dbReference>
<feature type="domain" description="PTS EIIB type-4" evidence="8">
    <location>
        <begin position="1"/>
        <end position="155"/>
    </location>
</feature>
<dbReference type="KEGG" id="ehn:H9Q80_08090"/>
<keyword evidence="10" id="KW-1185">Reference proteome</keyword>
<dbReference type="EMBL" id="CP060636">
    <property type="protein sequence ID" value="QNM13888.1"/>
    <property type="molecule type" value="Genomic_DNA"/>
</dbReference>
<comment type="subcellular location">
    <subcellularLocation>
        <location evidence="1">Cytoplasm</location>
    </subcellularLocation>
</comment>
<dbReference type="GO" id="GO:0016301">
    <property type="term" value="F:kinase activity"/>
    <property type="evidence" value="ECO:0007669"/>
    <property type="project" value="UniProtKB-KW"/>
</dbReference>
<dbReference type="PROSITE" id="PS51101">
    <property type="entry name" value="PTS_EIIB_TYPE_4"/>
    <property type="match status" value="1"/>
</dbReference>
<evidence type="ECO:0000256" key="6">
    <source>
        <dbReference type="ARBA" id="ARBA00022683"/>
    </source>
</evidence>
<keyword evidence="2" id="KW-0813">Transport</keyword>
<dbReference type="SUPFAM" id="SSF52728">
    <property type="entry name" value="PTS IIb component"/>
    <property type="match status" value="1"/>
</dbReference>
<evidence type="ECO:0000256" key="1">
    <source>
        <dbReference type="ARBA" id="ARBA00004496"/>
    </source>
</evidence>
<dbReference type="InterPro" id="IPR004720">
    <property type="entry name" value="PTS_IIB_sorbose-sp"/>
</dbReference>
<dbReference type="GO" id="GO:0005737">
    <property type="term" value="C:cytoplasm"/>
    <property type="evidence" value="ECO:0007669"/>
    <property type="project" value="UniProtKB-SubCell"/>
</dbReference>
<dbReference type="AlphaFoldDB" id="A0A7G9GSV6"/>
<evidence type="ECO:0000256" key="2">
    <source>
        <dbReference type="ARBA" id="ARBA00022448"/>
    </source>
</evidence>
<proteinExistence type="predicted"/>
<evidence type="ECO:0000256" key="7">
    <source>
        <dbReference type="ARBA" id="ARBA00022777"/>
    </source>
</evidence>
<dbReference type="Proteomes" id="UP000515856">
    <property type="component" value="Chromosome"/>
</dbReference>
<gene>
    <name evidence="9" type="ORF">H9Q80_08090</name>
</gene>
<dbReference type="RefSeq" id="WP_117451451.1">
    <property type="nucleotide sequence ID" value="NZ_CP060636.1"/>
</dbReference>
<evidence type="ECO:0000259" key="8">
    <source>
        <dbReference type="PROSITE" id="PS51101"/>
    </source>
</evidence>
<keyword evidence="4 9" id="KW-0762">Sugar transport</keyword>
<keyword evidence="5" id="KW-0808">Transferase</keyword>
<evidence type="ECO:0000256" key="4">
    <source>
        <dbReference type="ARBA" id="ARBA00022597"/>
    </source>
</evidence>
<evidence type="ECO:0000313" key="9">
    <source>
        <dbReference type="EMBL" id="QNM13888.1"/>
    </source>
</evidence>
<name>A0A7G9GSV6_9FIRM</name>
<keyword evidence="3" id="KW-0963">Cytoplasm</keyword>